<keyword evidence="2" id="KW-1185">Reference proteome</keyword>
<dbReference type="PANTHER" id="PTHR35567:SF11">
    <property type="entry name" value="MALATE DEHYDROGENASE (AFU_ORTHOLOGUE AFUA_2G13800)"/>
    <property type="match status" value="1"/>
</dbReference>
<dbReference type="AlphaFoldDB" id="A0A6A6TKA6"/>
<evidence type="ECO:0000313" key="2">
    <source>
        <dbReference type="Proteomes" id="UP000799324"/>
    </source>
</evidence>
<dbReference type="Pfam" id="PF11937">
    <property type="entry name" value="DUF3455"/>
    <property type="match status" value="1"/>
</dbReference>
<proteinExistence type="predicted"/>
<dbReference type="Proteomes" id="UP000799324">
    <property type="component" value="Unassembled WGS sequence"/>
</dbReference>
<dbReference type="EMBL" id="MU004307">
    <property type="protein sequence ID" value="KAF2659368.1"/>
    <property type="molecule type" value="Genomic_DNA"/>
</dbReference>
<organism evidence="1 2">
    <name type="scientific">Lophiostoma macrostomum CBS 122681</name>
    <dbReference type="NCBI Taxonomy" id="1314788"/>
    <lineage>
        <taxon>Eukaryota</taxon>
        <taxon>Fungi</taxon>
        <taxon>Dikarya</taxon>
        <taxon>Ascomycota</taxon>
        <taxon>Pezizomycotina</taxon>
        <taxon>Dothideomycetes</taxon>
        <taxon>Pleosporomycetidae</taxon>
        <taxon>Pleosporales</taxon>
        <taxon>Lophiostomataceae</taxon>
        <taxon>Lophiostoma</taxon>
    </lineage>
</organism>
<protein>
    <submittedName>
        <fullName evidence="1">Uncharacterized protein</fullName>
    </submittedName>
</protein>
<feature type="non-terminal residue" evidence="1">
    <location>
        <position position="1"/>
    </location>
</feature>
<evidence type="ECO:0000313" key="1">
    <source>
        <dbReference type="EMBL" id="KAF2659368.1"/>
    </source>
</evidence>
<reference evidence="1" key="1">
    <citation type="journal article" date="2020" name="Stud. Mycol.">
        <title>101 Dothideomycetes genomes: a test case for predicting lifestyles and emergence of pathogens.</title>
        <authorList>
            <person name="Haridas S."/>
            <person name="Albert R."/>
            <person name="Binder M."/>
            <person name="Bloem J."/>
            <person name="Labutti K."/>
            <person name="Salamov A."/>
            <person name="Andreopoulos B."/>
            <person name="Baker S."/>
            <person name="Barry K."/>
            <person name="Bills G."/>
            <person name="Bluhm B."/>
            <person name="Cannon C."/>
            <person name="Castanera R."/>
            <person name="Culley D."/>
            <person name="Daum C."/>
            <person name="Ezra D."/>
            <person name="Gonzalez J."/>
            <person name="Henrissat B."/>
            <person name="Kuo A."/>
            <person name="Liang C."/>
            <person name="Lipzen A."/>
            <person name="Lutzoni F."/>
            <person name="Magnuson J."/>
            <person name="Mondo S."/>
            <person name="Nolan M."/>
            <person name="Ohm R."/>
            <person name="Pangilinan J."/>
            <person name="Park H.-J."/>
            <person name="Ramirez L."/>
            <person name="Alfaro M."/>
            <person name="Sun H."/>
            <person name="Tritt A."/>
            <person name="Yoshinaga Y."/>
            <person name="Zwiers L.-H."/>
            <person name="Turgeon B."/>
            <person name="Goodwin S."/>
            <person name="Spatafora J."/>
            <person name="Crous P."/>
            <person name="Grigoriev I."/>
        </authorList>
    </citation>
    <scope>NUCLEOTIDE SEQUENCE</scope>
    <source>
        <strain evidence="1">CBS 122681</strain>
    </source>
</reference>
<name>A0A6A6TKA6_9PLEO</name>
<sequence length="70" mass="7212">KKVENATAPTGPNDVPWLRLEAVAGAGTTSAVKQIYRLNTQGGVAPATCAGQAAGSVLTVSYSAQYWIYA</sequence>
<feature type="non-terminal residue" evidence="1">
    <location>
        <position position="70"/>
    </location>
</feature>
<accession>A0A6A6TKA6</accession>
<dbReference type="PANTHER" id="PTHR35567">
    <property type="entry name" value="MALATE DEHYDROGENASE (AFU_ORTHOLOGUE AFUA_2G13800)"/>
    <property type="match status" value="1"/>
</dbReference>
<dbReference type="OrthoDB" id="1859733at2759"/>
<gene>
    <name evidence="1" type="ORF">K491DRAFT_562960</name>
</gene>
<dbReference type="InterPro" id="IPR021851">
    <property type="entry name" value="DUF3455"/>
</dbReference>